<dbReference type="PROSITE" id="PS50835">
    <property type="entry name" value="IG_LIKE"/>
    <property type="match status" value="1"/>
</dbReference>
<dbReference type="InterPro" id="IPR050199">
    <property type="entry name" value="IgHV"/>
</dbReference>
<keyword evidence="7" id="KW-1185">Reference proteome</keyword>
<dbReference type="PANTHER" id="PTHR23266">
    <property type="entry name" value="IMMUNOGLOBULIN HEAVY CHAIN"/>
    <property type="match status" value="1"/>
</dbReference>
<feature type="region of interest" description="Disordered" evidence="4">
    <location>
        <begin position="20"/>
        <end position="43"/>
    </location>
</feature>
<keyword evidence="1" id="KW-0391">Immunity</keyword>
<comment type="caution">
    <text evidence="6">The sequence shown here is derived from an EMBL/GenBank/DDBJ whole genome shotgun (WGS) entry which is preliminary data.</text>
</comment>
<keyword evidence="2" id="KW-1064">Adaptive immunity</keyword>
<dbReference type="SMART" id="SM00406">
    <property type="entry name" value="IGv"/>
    <property type="match status" value="2"/>
</dbReference>
<dbReference type="SMART" id="SM00409">
    <property type="entry name" value="IG"/>
    <property type="match status" value="2"/>
</dbReference>
<dbReference type="GO" id="GO:0005576">
    <property type="term" value="C:extracellular region"/>
    <property type="evidence" value="ECO:0007669"/>
    <property type="project" value="UniProtKB-ARBA"/>
</dbReference>
<proteinExistence type="predicted"/>
<dbReference type="InterPro" id="IPR013783">
    <property type="entry name" value="Ig-like_fold"/>
</dbReference>
<evidence type="ECO:0000256" key="4">
    <source>
        <dbReference type="SAM" id="MobiDB-lite"/>
    </source>
</evidence>
<evidence type="ECO:0000259" key="5">
    <source>
        <dbReference type="PROSITE" id="PS50835"/>
    </source>
</evidence>
<evidence type="ECO:0000313" key="6">
    <source>
        <dbReference type="EMBL" id="KAK1328188.1"/>
    </source>
</evidence>
<feature type="region of interest" description="Disordered" evidence="4">
    <location>
        <begin position="140"/>
        <end position="168"/>
    </location>
</feature>
<dbReference type="AlphaFoldDB" id="A0AA40HBJ6"/>
<accession>A0AA40HBJ6</accession>
<feature type="region of interest" description="Disordered" evidence="4">
    <location>
        <begin position="429"/>
        <end position="527"/>
    </location>
</feature>
<evidence type="ECO:0000313" key="7">
    <source>
        <dbReference type="Proteomes" id="UP001177744"/>
    </source>
</evidence>
<name>A0AA40HBJ6_CNENI</name>
<dbReference type="Gene3D" id="2.60.40.10">
    <property type="entry name" value="Immunoglobulins"/>
    <property type="match status" value="3"/>
</dbReference>
<evidence type="ECO:0000256" key="3">
    <source>
        <dbReference type="ARBA" id="ARBA00043265"/>
    </source>
</evidence>
<protein>
    <recommendedName>
        <fullName evidence="5">Ig-like domain-containing protein</fullName>
    </recommendedName>
</protein>
<feature type="domain" description="Ig-like" evidence="5">
    <location>
        <begin position="39"/>
        <end position="128"/>
    </location>
</feature>
<organism evidence="6 7">
    <name type="scientific">Cnephaeus nilssonii</name>
    <name type="common">Northern bat</name>
    <name type="synonym">Eptesicus nilssonii</name>
    <dbReference type="NCBI Taxonomy" id="3371016"/>
    <lineage>
        <taxon>Eukaryota</taxon>
        <taxon>Metazoa</taxon>
        <taxon>Chordata</taxon>
        <taxon>Craniata</taxon>
        <taxon>Vertebrata</taxon>
        <taxon>Euteleostomi</taxon>
        <taxon>Mammalia</taxon>
        <taxon>Eutheria</taxon>
        <taxon>Laurasiatheria</taxon>
        <taxon>Chiroptera</taxon>
        <taxon>Yangochiroptera</taxon>
        <taxon>Vespertilionidae</taxon>
        <taxon>Cnephaeus</taxon>
    </lineage>
</organism>
<dbReference type="InterPro" id="IPR007110">
    <property type="entry name" value="Ig-like_dom"/>
</dbReference>
<dbReference type="GO" id="GO:0002250">
    <property type="term" value="P:adaptive immune response"/>
    <property type="evidence" value="ECO:0007669"/>
    <property type="project" value="UniProtKB-KW"/>
</dbReference>
<feature type="compositionally biased region" description="Basic residues" evidence="4">
    <location>
        <begin position="430"/>
        <end position="452"/>
    </location>
</feature>
<gene>
    <name evidence="6" type="ORF">QTO34_012611</name>
</gene>
<dbReference type="GO" id="GO:0019814">
    <property type="term" value="C:immunoglobulin complex"/>
    <property type="evidence" value="ECO:0007669"/>
    <property type="project" value="UniProtKB-KW"/>
</dbReference>
<evidence type="ECO:0000256" key="1">
    <source>
        <dbReference type="ARBA" id="ARBA00022859"/>
    </source>
</evidence>
<dbReference type="InterPro" id="IPR036179">
    <property type="entry name" value="Ig-like_dom_sf"/>
</dbReference>
<dbReference type="SUPFAM" id="SSF48726">
    <property type="entry name" value="Immunoglobulin"/>
    <property type="match status" value="2"/>
</dbReference>
<dbReference type="EMBL" id="JAULJE010000024">
    <property type="protein sequence ID" value="KAK1328188.1"/>
    <property type="molecule type" value="Genomic_DNA"/>
</dbReference>
<dbReference type="Proteomes" id="UP001177744">
    <property type="component" value="Unassembled WGS sequence"/>
</dbReference>
<dbReference type="InterPro" id="IPR003599">
    <property type="entry name" value="Ig_sub"/>
</dbReference>
<reference evidence="6" key="1">
    <citation type="submission" date="2023-06" db="EMBL/GenBank/DDBJ databases">
        <title>Reference genome for the Northern bat (Eptesicus nilssonii), a most northern bat species.</title>
        <authorList>
            <person name="Laine V.N."/>
            <person name="Pulliainen A.T."/>
            <person name="Lilley T.M."/>
        </authorList>
    </citation>
    <scope>NUCLEOTIDE SEQUENCE</scope>
    <source>
        <strain evidence="6">BLF_Eptnil</strain>
        <tissue evidence="6">Kidney</tissue>
    </source>
</reference>
<keyword evidence="3" id="KW-1280">Immunoglobulin</keyword>
<dbReference type="InterPro" id="IPR013106">
    <property type="entry name" value="Ig_V-set"/>
</dbReference>
<sequence length="527" mass="58838">MSCTGAFLKGLRSLGRQSCGLEEDETAGSSPVPADSPPPQGVLSQVQLQESGPGLVKPSQILSLTCTVSGYFITSNYCWGWIREPMRKGLELMGYKSKNQFSLQLSSVTIEDTALYYCVRYTTQTSLREAAGLNYRGPSGHQGLLRTHSKEEQGQRGEPSLRSPGVPHSLIRTEHRPLTMWFGLSWVFLVALLRGNLWRTRDTEYVNSVKCSWWSLGEAWCSLGVSETPLCSLCIQLWHELGPPGSREGAGVGGSLWSDGSQKSYVDFVKDRFTISRDNAENTLYLQMNSLRAQDRTMYYCARHTVRGSQTQTSLQVRLQVVFRIPEHKDHPSSRCSWRFGLVSCVVSSSWHSFPQGTSRFLILCLPLKSLSLKICSQVPASQQQETCVLGSRLQRSVTPKLEKKNPGGEVYSLVIMFIAPIAGDTTRKSINHKPIGKNSKNKKKKMKKKQKRQAELLGKMPAGNRIGAQNQRKIKEENITSAIHSNEQDDEYRPEVKLKAAALEEATEGELVLDSGEAEDKEEKRC</sequence>
<evidence type="ECO:0000256" key="2">
    <source>
        <dbReference type="ARBA" id="ARBA00023130"/>
    </source>
</evidence>
<feature type="compositionally biased region" description="Low complexity" evidence="4">
    <location>
        <begin position="500"/>
        <end position="514"/>
    </location>
</feature>